<reference evidence="6" key="1">
    <citation type="submission" date="2019-06" db="EMBL/GenBank/DDBJ databases">
        <title>Alistipes onderdonkii subsp. vulgaris subsp. nov., Alistipes dispar sp. nov. and Alistipes communis sp. nov., isolated from human faeces, and creation of Alistipes onderdonkii subsp. onderdonkii subsp. nov.</title>
        <authorList>
            <person name="Sakamoto M."/>
            <person name="Ikeyama N."/>
            <person name="Ogata Y."/>
            <person name="Suda W."/>
            <person name="Iino T."/>
            <person name="Hattori M."/>
            <person name="Ohkuma M."/>
        </authorList>
    </citation>
    <scope>NUCLEOTIDE SEQUENCE [LARGE SCALE GENOMIC DNA]</scope>
    <source>
        <strain evidence="6">5CPEGH6</strain>
    </source>
</reference>
<keyword evidence="3" id="KW-0648">Protein biosynthesis</keyword>
<dbReference type="InterPro" id="IPR036877">
    <property type="entry name" value="SUI1_dom_sf"/>
</dbReference>
<dbReference type="GO" id="GO:0003729">
    <property type="term" value="F:mRNA binding"/>
    <property type="evidence" value="ECO:0007669"/>
    <property type="project" value="TreeGrafter"/>
</dbReference>
<evidence type="ECO:0000256" key="2">
    <source>
        <dbReference type="ARBA" id="ARBA00022845"/>
    </source>
</evidence>
<keyword evidence="5" id="KW-0396">Initiation factor</keyword>
<dbReference type="AlphaFoldDB" id="A0A4Y1X1U3"/>
<dbReference type="PANTHER" id="PTHR12789">
    <property type="entry name" value="DENSITY-REGULATED PROTEIN HOMOLOG"/>
    <property type="match status" value="1"/>
</dbReference>
<evidence type="ECO:0000313" key="6">
    <source>
        <dbReference type="Proteomes" id="UP000319374"/>
    </source>
</evidence>
<sequence length="115" mass="12818">MADNDWKSRLGMVYSTDPDFEYRTDERPETETLPPARQQLRVWLDRRQRAGKVVTLVRGFVGRGADLADLARLLKTRCGVGGAAKEGEIVIQGDHRDRVVEILTKAGYGCKKAGS</sequence>
<dbReference type="Gene3D" id="3.30.780.10">
    <property type="entry name" value="SUI1-like domain"/>
    <property type="match status" value="1"/>
</dbReference>
<dbReference type="GO" id="GO:0002188">
    <property type="term" value="P:translation reinitiation"/>
    <property type="evidence" value="ECO:0007669"/>
    <property type="project" value="TreeGrafter"/>
</dbReference>
<dbReference type="GO" id="GO:0006417">
    <property type="term" value="P:regulation of translation"/>
    <property type="evidence" value="ECO:0007669"/>
    <property type="project" value="UniProtKB-KW"/>
</dbReference>
<dbReference type="InterPro" id="IPR050318">
    <property type="entry name" value="DENR/SUI1_TIF"/>
</dbReference>
<evidence type="ECO:0000256" key="1">
    <source>
        <dbReference type="ARBA" id="ARBA00005422"/>
    </source>
</evidence>
<dbReference type="SUPFAM" id="SSF55159">
    <property type="entry name" value="eIF1-like"/>
    <property type="match status" value="1"/>
</dbReference>
<dbReference type="PANTHER" id="PTHR12789:SF0">
    <property type="entry name" value="DENSITY-REGULATED PROTEIN"/>
    <property type="match status" value="1"/>
</dbReference>
<evidence type="ECO:0000313" key="5">
    <source>
        <dbReference type="EMBL" id="BBL06982.1"/>
    </source>
</evidence>
<keyword evidence="2" id="KW-0810">Translation regulation</keyword>
<dbReference type="Pfam" id="PF01253">
    <property type="entry name" value="SUI1"/>
    <property type="match status" value="1"/>
</dbReference>
<dbReference type="EMBL" id="AP019736">
    <property type="protein sequence ID" value="BBL06982.1"/>
    <property type="molecule type" value="Genomic_DNA"/>
</dbReference>
<dbReference type="OrthoDB" id="9792915at2"/>
<gene>
    <name evidence="5" type="ORF">A5CPEGH6_16200</name>
</gene>
<name>A0A4Y1X1U3_9BACT</name>
<dbReference type="PIRSF" id="PIRSF037511">
    <property type="entry name" value="Transl_init_SUI1_pro"/>
    <property type="match status" value="1"/>
</dbReference>
<keyword evidence="6" id="KW-1185">Reference proteome</keyword>
<dbReference type="CDD" id="cd11567">
    <property type="entry name" value="YciH_like"/>
    <property type="match status" value="1"/>
</dbReference>
<dbReference type="GO" id="GO:0001731">
    <property type="term" value="P:formation of translation preinitiation complex"/>
    <property type="evidence" value="ECO:0007669"/>
    <property type="project" value="TreeGrafter"/>
</dbReference>
<comment type="similarity">
    <text evidence="1">Belongs to the SUI1 family.</text>
</comment>
<proteinExistence type="inferred from homology"/>
<evidence type="ECO:0000259" key="4">
    <source>
        <dbReference type="PROSITE" id="PS50296"/>
    </source>
</evidence>
<dbReference type="InterPro" id="IPR001950">
    <property type="entry name" value="SUI1"/>
</dbReference>
<evidence type="ECO:0000256" key="3">
    <source>
        <dbReference type="ARBA" id="ARBA00022917"/>
    </source>
</evidence>
<dbReference type="Proteomes" id="UP000319374">
    <property type="component" value="Chromosome"/>
</dbReference>
<protein>
    <submittedName>
        <fullName evidence="5">Translation initiation factor</fullName>
    </submittedName>
</protein>
<feature type="domain" description="SUI1" evidence="4">
    <location>
        <begin position="47"/>
        <end position="107"/>
    </location>
</feature>
<dbReference type="InterPro" id="IPR005872">
    <property type="entry name" value="SUI1_arc_bac"/>
</dbReference>
<organism evidence="5 6">
    <name type="scientific">Alistipes dispar</name>
    <dbReference type="NCBI Taxonomy" id="2585119"/>
    <lineage>
        <taxon>Bacteria</taxon>
        <taxon>Pseudomonadati</taxon>
        <taxon>Bacteroidota</taxon>
        <taxon>Bacteroidia</taxon>
        <taxon>Bacteroidales</taxon>
        <taxon>Rikenellaceae</taxon>
        <taxon>Alistipes</taxon>
    </lineage>
</organism>
<dbReference type="RefSeq" id="WP_141428911.1">
    <property type="nucleotide sequence ID" value="NZ_AP019736.1"/>
</dbReference>
<dbReference type="GeneID" id="98673604"/>
<accession>A0A4Y1X1U3</accession>
<dbReference type="KEGG" id="ada:A5CPEGH6_16200"/>
<dbReference type="PROSITE" id="PS50296">
    <property type="entry name" value="SUI1"/>
    <property type="match status" value="1"/>
</dbReference>
<dbReference type="GO" id="GO:0003743">
    <property type="term" value="F:translation initiation factor activity"/>
    <property type="evidence" value="ECO:0007669"/>
    <property type="project" value="UniProtKB-KW"/>
</dbReference>